<proteinExistence type="predicted"/>
<dbReference type="EMBL" id="DQIR01076501">
    <property type="protein sequence ID" value="HDA31977.1"/>
    <property type="molecule type" value="Transcribed_RNA"/>
</dbReference>
<sequence length="165" mass="19000">MRQNRTPEVRRWLQHGARTEGRTPPPWLSRAAHPAPGDRPTCRGSWSARKEPMRLQESPPIQPRRNHRDTAWSMLPVLQALMYWGKVDAAKQRMEIKPRPTLASSQPSWAHSPNTSHIHWREPLGQLEKLPEPSFFQTMAAEVGREGWRLPVCRGRRGLSGNTRP</sequence>
<organism evidence="2">
    <name type="scientific">Sus scrofa</name>
    <name type="common">Pig</name>
    <dbReference type="NCBI Taxonomy" id="9823"/>
    <lineage>
        <taxon>Eukaryota</taxon>
        <taxon>Metazoa</taxon>
        <taxon>Chordata</taxon>
        <taxon>Craniata</taxon>
        <taxon>Vertebrata</taxon>
        <taxon>Euteleostomi</taxon>
        <taxon>Mammalia</taxon>
        <taxon>Eutheria</taxon>
        <taxon>Laurasiatheria</taxon>
        <taxon>Artiodactyla</taxon>
        <taxon>Suina</taxon>
        <taxon>Suidae</taxon>
        <taxon>Sus</taxon>
    </lineage>
</organism>
<dbReference type="EMBL" id="DQIR01069481">
    <property type="protein sequence ID" value="HDA24957.1"/>
    <property type="molecule type" value="Transcribed_RNA"/>
</dbReference>
<name>A0A480HL91_PIG</name>
<evidence type="ECO:0000256" key="1">
    <source>
        <dbReference type="SAM" id="MobiDB-lite"/>
    </source>
</evidence>
<reference evidence="2" key="1">
    <citation type="journal article" date="2019" name="PeerJ">
        <title>Genes of the pig, Sus scrofa, reconstructed with EvidentialGene.</title>
        <authorList>
            <person name="Gilbert D.G."/>
        </authorList>
    </citation>
    <scope>NUCLEOTIDE SEQUENCE</scope>
</reference>
<evidence type="ECO:0000313" key="2">
    <source>
        <dbReference type="EMBL" id="HDA24957.1"/>
    </source>
</evidence>
<accession>A0A480HL91</accession>
<feature type="region of interest" description="Disordered" evidence="1">
    <location>
        <begin position="1"/>
        <end position="67"/>
    </location>
</feature>
<protein>
    <submittedName>
        <fullName evidence="2">72 kDa type IV collagenase</fullName>
    </submittedName>
</protein>
<feature type="compositionally biased region" description="Basic and acidic residues" evidence="1">
    <location>
        <begin position="1"/>
        <end position="21"/>
    </location>
</feature>
<dbReference type="AlphaFoldDB" id="A0A480HL91"/>